<dbReference type="GO" id="GO:0006508">
    <property type="term" value="P:proteolysis"/>
    <property type="evidence" value="ECO:0007669"/>
    <property type="project" value="UniProtKB-KW"/>
</dbReference>
<feature type="transmembrane region" description="Helical" evidence="9">
    <location>
        <begin position="76"/>
        <end position="96"/>
    </location>
</feature>
<feature type="compositionally biased region" description="Low complexity" evidence="10">
    <location>
        <begin position="17"/>
        <end position="29"/>
    </location>
</feature>
<dbReference type="GO" id="GO:0016020">
    <property type="term" value="C:membrane"/>
    <property type="evidence" value="ECO:0007669"/>
    <property type="project" value="UniProtKB-SubCell"/>
</dbReference>
<dbReference type="PRINTS" id="PR00721">
    <property type="entry name" value="STOMATIN"/>
</dbReference>
<dbReference type="InterPro" id="IPR001107">
    <property type="entry name" value="Band_7"/>
</dbReference>
<evidence type="ECO:0000256" key="5">
    <source>
        <dbReference type="ARBA" id="ARBA00022989"/>
    </source>
</evidence>
<dbReference type="Proteomes" id="UP000294418">
    <property type="component" value="Chromosome"/>
</dbReference>
<dbReference type="InterPro" id="IPR050710">
    <property type="entry name" value="Band7/mec-2_domain"/>
</dbReference>
<dbReference type="OrthoDB" id="9779595at2"/>
<dbReference type="PANTHER" id="PTHR43327">
    <property type="entry name" value="STOMATIN-LIKE PROTEIN 2, MITOCHONDRIAL"/>
    <property type="match status" value="1"/>
</dbReference>
<reference evidence="12 13" key="1">
    <citation type="submission" date="2019-02" db="EMBL/GenBank/DDBJ databases">
        <authorList>
            <person name="Manzano-Marin A."/>
            <person name="Manzano-Marin A."/>
        </authorList>
    </citation>
    <scope>NUCLEOTIDE SEQUENCE [LARGE SCALE GENOMIC DNA]</scope>
    <source>
        <strain evidence="12 13">ErCilaricifoliae</strain>
    </source>
</reference>
<dbReference type="EMBL" id="LR217720">
    <property type="protein sequence ID" value="VFP84358.1"/>
    <property type="molecule type" value="Genomic_DNA"/>
</dbReference>
<evidence type="ECO:0000256" key="6">
    <source>
        <dbReference type="ARBA" id="ARBA00023136"/>
    </source>
</evidence>
<gene>
    <name evidence="12" type="primary">hflK</name>
    <name evidence="12" type="ORF">ERCILAFE3058_438</name>
</gene>
<protein>
    <recommendedName>
        <fullName evidence="8 9">Protein HflK</fullName>
    </recommendedName>
</protein>
<comment type="subcellular location">
    <subcellularLocation>
        <location evidence="1">Membrane</location>
        <topology evidence="1">Single-pass membrane protein</topology>
    </subcellularLocation>
</comment>
<keyword evidence="4 9" id="KW-0812">Transmembrane</keyword>
<dbReference type="InterPro" id="IPR036013">
    <property type="entry name" value="Band_7/SPFH_dom_sf"/>
</dbReference>
<feature type="region of interest" description="Disordered" evidence="10">
    <location>
        <begin position="1"/>
        <end position="32"/>
    </location>
</feature>
<evidence type="ECO:0000256" key="3">
    <source>
        <dbReference type="ARBA" id="ARBA00011290"/>
    </source>
</evidence>
<keyword evidence="12" id="KW-0645">Protease</keyword>
<evidence type="ECO:0000256" key="7">
    <source>
        <dbReference type="ARBA" id="ARBA00054652"/>
    </source>
</evidence>
<dbReference type="Pfam" id="PF01145">
    <property type="entry name" value="Band_7"/>
    <property type="match status" value="1"/>
</dbReference>
<evidence type="ECO:0000313" key="13">
    <source>
        <dbReference type="Proteomes" id="UP000294418"/>
    </source>
</evidence>
<dbReference type="Gene3D" id="3.30.479.30">
    <property type="entry name" value="Band 7 domain"/>
    <property type="match status" value="1"/>
</dbReference>
<dbReference type="GO" id="GO:0008233">
    <property type="term" value="F:peptidase activity"/>
    <property type="evidence" value="ECO:0007669"/>
    <property type="project" value="UniProtKB-KW"/>
</dbReference>
<dbReference type="FunFam" id="3.30.479.30:FF:000007">
    <property type="entry name" value="Protein HflK"/>
    <property type="match status" value="1"/>
</dbReference>
<keyword evidence="12" id="KW-0378">Hydrolase</keyword>
<dbReference type="CDD" id="cd03404">
    <property type="entry name" value="SPFH_HflK"/>
    <property type="match status" value="1"/>
</dbReference>
<comment type="subunit">
    <text evidence="3 9">HflC and HflK may interact to form a multimeric complex.</text>
</comment>
<organism evidence="12 13">
    <name type="scientific">Candidatus Erwinia haradaeae</name>
    <dbReference type="NCBI Taxonomy" id="1922217"/>
    <lineage>
        <taxon>Bacteria</taxon>
        <taxon>Pseudomonadati</taxon>
        <taxon>Pseudomonadota</taxon>
        <taxon>Gammaproteobacteria</taxon>
        <taxon>Enterobacterales</taxon>
        <taxon>Erwiniaceae</taxon>
        <taxon>Erwinia</taxon>
    </lineage>
</organism>
<dbReference type="SMART" id="SM00244">
    <property type="entry name" value="PHB"/>
    <property type="match status" value="1"/>
</dbReference>
<keyword evidence="5 9" id="KW-1133">Transmembrane helix</keyword>
<dbReference type="SUPFAM" id="SSF117892">
    <property type="entry name" value="Band 7/SPFH domain"/>
    <property type="match status" value="1"/>
</dbReference>
<proteinExistence type="inferred from homology"/>
<name>A0A451DD99_9GAMM</name>
<keyword evidence="6 9" id="KW-0472">Membrane</keyword>
<comment type="similarity">
    <text evidence="2 9">Belongs to the band 7/mec-2 family. HflK subfamily.</text>
</comment>
<dbReference type="PANTHER" id="PTHR43327:SF2">
    <property type="entry name" value="MODULATOR OF FTSH PROTEASE HFLK"/>
    <property type="match status" value="1"/>
</dbReference>
<evidence type="ECO:0000313" key="12">
    <source>
        <dbReference type="EMBL" id="VFP84358.1"/>
    </source>
</evidence>
<evidence type="ECO:0000256" key="2">
    <source>
        <dbReference type="ARBA" id="ARBA00006971"/>
    </source>
</evidence>
<accession>A0A451DD99</accession>
<dbReference type="InterPro" id="IPR010201">
    <property type="entry name" value="HflK"/>
</dbReference>
<dbReference type="AlphaFoldDB" id="A0A451DD99"/>
<evidence type="ECO:0000256" key="8">
    <source>
        <dbReference type="ARBA" id="ARBA00067771"/>
    </source>
</evidence>
<dbReference type="RefSeq" id="WP_157989827.1">
    <property type="nucleotide sequence ID" value="NZ_LR217720.1"/>
</dbReference>
<evidence type="ECO:0000256" key="10">
    <source>
        <dbReference type="SAM" id="MobiDB-lite"/>
    </source>
</evidence>
<evidence type="ECO:0000256" key="9">
    <source>
        <dbReference type="RuleBase" id="RU364113"/>
    </source>
</evidence>
<evidence type="ECO:0000259" key="11">
    <source>
        <dbReference type="SMART" id="SM00244"/>
    </source>
</evidence>
<feature type="domain" description="Band 7" evidence="11">
    <location>
        <begin position="91"/>
        <end position="251"/>
    </location>
</feature>
<comment type="function">
    <text evidence="7 9">HflC and HflK could encode or regulate a protease.</text>
</comment>
<dbReference type="InterPro" id="IPR001972">
    <property type="entry name" value="Stomatin_HflK_fam"/>
</dbReference>
<evidence type="ECO:0000256" key="4">
    <source>
        <dbReference type="ARBA" id="ARBA00022692"/>
    </source>
</evidence>
<sequence>MAWNHPGDNGQDNNPWGDSHNTGGNSTGNNKGGHENKALYWDGFLRKLSHNIIRLGGNKNKGDNKEPPVIGAVERFIGVIVIVLLFFWVMAGFYTIKEAERGVITRFGKFSHIVYPGLNWKPVFVDNVQAVNVEAVRELSSSGTMLTTDENVVRVEMNVQYRVTNPERYLFSVNSADDSLMQATDSALRGVIGRLTMDRILTEGRTVVRSKTQSELEGTISLYDMGITLLDVNLQAARPPEDVKAAFDDAIAARENREQVVREAEAYANDRLPRARGDAQGILEKARAYKTRVTLEAQGEVNSFARILPEYKAAPQITRERLYIETMERVLGHTRKVLVNDQSHNLIVLPLEHLATTQTNEDNNNIHHQYSSNKCQEMSSLAGVNSSNGQTVNNHNSTKTIQSNDVIDARRANSHRVHTLMSKREE</sequence>
<evidence type="ECO:0000256" key="1">
    <source>
        <dbReference type="ARBA" id="ARBA00004167"/>
    </source>
</evidence>
<dbReference type="NCBIfam" id="TIGR01933">
    <property type="entry name" value="hflK"/>
    <property type="match status" value="1"/>
</dbReference>